<reference evidence="2" key="2">
    <citation type="submission" date="2025-08" db="UniProtKB">
        <authorList>
            <consortium name="Ensembl"/>
        </authorList>
    </citation>
    <scope>IDENTIFICATION</scope>
</reference>
<dbReference type="AlphaFoldDB" id="A0A3B4EJS2"/>
<organism evidence="2 3">
    <name type="scientific">Pygocentrus nattereri</name>
    <name type="common">Red-bellied piranha</name>
    <dbReference type="NCBI Taxonomy" id="42514"/>
    <lineage>
        <taxon>Eukaryota</taxon>
        <taxon>Metazoa</taxon>
        <taxon>Chordata</taxon>
        <taxon>Craniata</taxon>
        <taxon>Vertebrata</taxon>
        <taxon>Euteleostomi</taxon>
        <taxon>Actinopterygii</taxon>
        <taxon>Neopterygii</taxon>
        <taxon>Teleostei</taxon>
        <taxon>Ostariophysi</taxon>
        <taxon>Characiformes</taxon>
        <taxon>Characoidei</taxon>
        <taxon>Pygocentrus</taxon>
    </lineage>
</organism>
<dbReference type="GO" id="GO:0005794">
    <property type="term" value="C:Golgi apparatus"/>
    <property type="evidence" value="ECO:0007669"/>
    <property type="project" value="TreeGrafter"/>
</dbReference>
<dbReference type="PANTHER" id="PTHR33638">
    <property type="entry name" value="SELENOPROTEIN H"/>
    <property type="match status" value="1"/>
</dbReference>
<keyword evidence="3" id="KW-1185">Reference proteome</keyword>
<dbReference type="OMA" id="MYGRNAE"/>
<sequence>MPWYVGRGAKRKVDAVMEAEPEEKKNKREEAKQDEDDQGQRVIIEHWSECVLCLYRTFIPVALLAAQPELRVVLNPQKPRRNSFEVTLVEGSKEVVLWTGIKKGPPRKLKFPDPVEVVTALDDALKSK</sequence>
<feature type="region of interest" description="Disordered" evidence="1">
    <location>
        <begin position="1"/>
        <end position="38"/>
    </location>
</feature>
<proteinExistence type="predicted"/>
<name>A0A3B4EJS2_PYGNA</name>
<dbReference type="GeneTree" id="ENSGT00940000163832"/>
<evidence type="ECO:0000313" key="2">
    <source>
        <dbReference type="Ensembl" id="ENSPNAP00000036018.1"/>
    </source>
</evidence>
<evidence type="ECO:0000313" key="3">
    <source>
        <dbReference type="Proteomes" id="UP001501920"/>
    </source>
</evidence>
<protein>
    <recommendedName>
        <fullName evidence="4">Selenoprotein H</fullName>
    </recommendedName>
</protein>
<dbReference type="PANTHER" id="PTHR33638:SF1">
    <property type="entry name" value="SELENOPROTEIN H"/>
    <property type="match status" value="1"/>
</dbReference>
<feature type="compositionally biased region" description="Basic and acidic residues" evidence="1">
    <location>
        <begin position="22"/>
        <end position="31"/>
    </location>
</feature>
<dbReference type="InterPro" id="IPR052674">
    <property type="entry name" value="SelWTH-like"/>
</dbReference>
<dbReference type="Ensembl" id="ENSPNAT00000039654.2">
    <property type="protein sequence ID" value="ENSPNAP00000036018.1"/>
    <property type="gene ID" value="ENSPNAG00000026503.2"/>
</dbReference>
<evidence type="ECO:0008006" key="4">
    <source>
        <dbReference type="Google" id="ProtNLM"/>
    </source>
</evidence>
<evidence type="ECO:0000256" key="1">
    <source>
        <dbReference type="SAM" id="MobiDB-lite"/>
    </source>
</evidence>
<reference evidence="2" key="3">
    <citation type="submission" date="2025-09" db="UniProtKB">
        <authorList>
            <consortium name="Ensembl"/>
        </authorList>
    </citation>
    <scope>IDENTIFICATION</scope>
</reference>
<accession>A0A3B4EJS2</accession>
<reference evidence="2 3" key="1">
    <citation type="submission" date="2020-10" db="EMBL/GenBank/DDBJ databases">
        <title>Pygocentrus nattereri (red-bellied piranha) genome, fPygNat1, primary haplotype.</title>
        <authorList>
            <person name="Myers G."/>
            <person name="Meyer A."/>
            <person name="Karagic N."/>
            <person name="Pippel M."/>
            <person name="Winkler S."/>
            <person name="Tracey A."/>
            <person name="Wood J."/>
            <person name="Formenti G."/>
            <person name="Howe K."/>
            <person name="Fedrigo O."/>
            <person name="Jarvis E.D."/>
        </authorList>
    </citation>
    <scope>NUCLEOTIDE SEQUENCE [LARGE SCALE GENOMIC DNA]</scope>
</reference>
<dbReference type="Proteomes" id="UP001501920">
    <property type="component" value="Chromosome 8"/>
</dbReference>
<dbReference type="STRING" id="42514.ENSPNAP00000036018"/>